<dbReference type="Proteomes" id="UP000886998">
    <property type="component" value="Unassembled WGS sequence"/>
</dbReference>
<feature type="compositionally biased region" description="Polar residues" evidence="1">
    <location>
        <begin position="245"/>
        <end position="255"/>
    </location>
</feature>
<protein>
    <submittedName>
        <fullName evidence="2">Uncharacterized protein</fullName>
    </submittedName>
</protein>
<evidence type="ECO:0000313" key="2">
    <source>
        <dbReference type="EMBL" id="GFY68688.1"/>
    </source>
</evidence>
<feature type="region of interest" description="Disordered" evidence="1">
    <location>
        <begin position="227"/>
        <end position="310"/>
    </location>
</feature>
<feature type="region of interest" description="Disordered" evidence="1">
    <location>
        <begin position="60"/>
        <end position="80"/>
    </location>
</feature>
<dbReference type="OrthoDB" id="10564409at2759"/>
<name>A0A8X7CH17_9ARAC</name>
<feature type="compositionally biased region" description="Polar residues" evidence="1">
    <location>
        <begin position="130"/>
        <end position="140"/>
    </location>
</feature>
<gene>
    <name evidence="2" type="ORF">TNIN_197031</name>
</gene>
<evidence type="ECO:0000256" key="1">
    <source>
        <dbReference type="SAM" id="MobiDB-lite"/>
    </source>
</evidence>
<dbReference type="EMBL" id="BMAV01017201">
    <property type="protein sequence ID" value="GFY68688.1"/>
    <property type="molecule type" value="Genomic_DNA"/>
</dbReference>
<feature type="compositionally biased region" description="Polar residues" evidence="1">
    <location>
        <begin position="262"/>
        <end position="292"/>
    </location>
</feature>
<accession>A0A8X7CH17</accession>
<evidence type="ECO:0000313" key="3">
    <source>
        <dbReference type="Proteomes" id="UP000886998"/>
    </source>
</evidence>
<feature type="compositionally biased region" description="Polar residues" evidence="1">
    <location>
        <begin position="162"/>
        <end position="196"/>
    </location>
</feature>
<dbReference type="AlphaFoldDB" id="A0A8X7CH17"/>
<feature type="region of interest" description="Disordered" evidence="1">
    <location>
        <begin position="130"/>
        <end position="210"/>
    </location>
</feature>
<sequence length="546" mass="60534">MQLEIGPLNLNVLKRILQNPRHFDIEKDSPESLSLTTCKELSSPSTKHVEVILPKGLTGSVTSHKFPSRKSFPPTKTKHTNMEESKLVLQKYPTYGTPPRFIPSQALKDDFLNAKDSAIGNLFQHYKLTRSATGNRSPQSECIKKDSTRPETLVTSKKDSPESLSLTTCKQFSSPSTKTSIGDSSKGLTGSITSHKYPSRKSFPPTKTKHTNMEVSKLVLQKYPTYVTPPRSIPSSQALKDDSLNDSTRSETLVTSKKDSPESLSLTTCKQFSSPSTKTSIGDSSRSLTGSVASHKFPSRKSFPPTKTKHTNMEVSKLVLQKYPTYVTPPRSLPSSQALKDDSLNVKDSAIRNLFQPYKIPSTATGYRSPQSECIIKDSERSLTVTPKQRSSSSPQLFKGEPSRSVPIEAPHNLQSPRTSFVAPTQNPEETKLTERVCTKYPAYEYHPRSFPFSHTETSDSLRSLMDPMPVNLYQSNQKFNTEMLSDPSGCLRIPTAINLDQSSWTHSIETFTDSSENVVTPAALNLAQSPLLYSTETFTDTSGNY</sequence>
<organism evidence="2 3">
    <name type="scientific">Trichonephila inaurata madagascariensis</name>
    <dbReference type="NCBI Taxonomy" id="2747483"/>
    <lineage>
        <taxon>Eukaryota</taxon>
        <taxon>Metazoa</taxon>
        <taxon>Ecdysozoa</taxon>
        <taxon>Arthropoda</taxon>
        <taxon>Chelicerata</taxon>
        <taxon>Arachnida</taxon>
        <taxon>Araneae</taxon>
        <taxon>Araneomorphae</taxon>
        <taxon>Entelegynae</taxon>
        <taxon>Araneoidea</taxon>
        <taxon>Nephilidae</taxon>
        <taxon>Trichonephila</taxon>
        <taxon>Trichonephila inaurata</taxon>
    </lineage>
</organism>
<feature type="compositionally biased region" description="Polar residues" evidence="1">
    <location>
        <begin position="382"/>
        <end position="396"/>
    </location>
</feature>
<proteinExistence type="predicted"/>
<keyword evidence="3" id="KW-1185">Reference proteome</keyword>
<reference evidence="2" key="1">
    <citation type="submission" date="2020-08" db="EMBL/GenBank/DDBJ databases">
        <title>Multicomponent nature underlies the extraordinary mechanical properties of spider dragline silk.</title>
        <authorList>
            <person name="Kono N."/>
            <person name="Nakamura H."/>
            <person name="Mori M."/>
            <person name="Yoshida Y."/>
            <person name="Ohtoshi R."/>
            <person name="Malay A.D."/>
            <person name="Moran D.A.P."/>
            <person name="Tomita M."/>
            <person name="Numata K."/>
            <person name="Arakawa K."/>
        </authorList>
    </citation>
    <scope>NUCLEOTIDE SEQUENCE</scope>
</reference>
<feature type="region of interest" description="Disordered" evidence="1">
    <location>
        <begin position="378"/>
        <end position="431"/>
    </location>
</feature>
<comment type="caution">
    <text evidence="2">The sequence shown here is derived from an EMBL/GenBank/DDBJ whole genome shotgun (WGS) entry which is preliminary data.</text>
</comment>
<feature type="compositionally biased region" description="Polar residues" evidence="1">
    <location>
        <begin position="413"/>
        <end position="428"/>
    </location>
</feature>